<dbReference type="InterPro" id="IPR029026">
    <property type="entry name" value="tRNA_m1G_MTases_N"/>
</dbReference>
<accession>A0ABM0JHS1</accession>
<evidence type="ECO:0000313" key="12">
    <source>
        <dbReference type="RefSeq" id="XP_005093938.2"/>
    </source>
</evidence>
<dbReference type="CDD" id="cd18105">
    <property type="entry name" value="SpoU-like_MRM1"/>
    <property type="match status" value="1"/>
</dbReference>
<dbReference type="PANTHER" id="PTHR46103">
    <property type="entry name" value="RRNA METHYLTRANSFERASE 1, MITOCHONDRIAL"/>
    <property type="match status" value="1"/>
</dbReference>
<evidence type="ECO:0000256" key="5">
    <source>
        <dbReference type="ARBA" id="ARBA00022679"/>
    </source>
</evidence>
<dbReference type="InterPro" id="IPR029028">
    <property type="entry name" value="Alpha/beta_knot_MTases"/>
</dbReference>
<keyword evidence="6" id="KW-0949">S-adenosyl-L-methionine</keyword>
<keyword evidence="3" id="KW-0698">rRNA processing</keyword>
<dbReference type="RefSeq" id="XP_005093938.2">
    <property type="nucleotide sequence ID" value="XM_005093881.3"/>
</dbReference>
<reference evidence="12 13" key="1">
    <citation type="submission" date="2025-05" db="UniProtKB">
        <authorList>
            <consortium name="RefSeq"/>
        </authorList>
    </citation>
    <scope>IDENTIFICATION</scope>
</reference>
<sequence length="319" mass="34993">MICQRCAILQTLPSWATHWSLPFARTLSLLPSYNYGLPGKGKTKKGAHNDKEEFKVQGEVLFGLHPIHLALQAGRRKRFFQLYVDVTKQKDSLGAIKGLAERLQVNTVAVPRETLDRMSGNRPHQGVCLDAEPLKIARWNGQEHFPRTGSDGLKVPLWLMLYNIQDPMNFGAILRSAYFLGVEKVIVPAQNSCRLSPVVSKASAGAMELVDLLCVPERHSLASMCQWWKDQGGKVLGTGSNSVNGHSECLSIHECRIHSPTLIILGNEGSGISDDLVRQCDQMLSISQSSQAGGVESLNVSVAAGIILHWLQYSSGNVT</sequence>
<dbReference type="Gene3D" id="3.40.1280.10">
    <property type="match status" value="1"/>
</dbReference>
<gene>
    <name evidence="12 13 14" type="primary">LOC101859772</name>
</gene>
<evidence type="ECO:0000256" key="1">
    <source>
        <dbReference type="ARBA" id="ARBA00004173"/>
    </source>
</evidence>
<evidence type="ECO:0000313" key="11">
    <source>
        <dbReference type="Proteomes" id="UP000694888"/>
    </source>
</evidence>
<evidence type="ECO:0000256" key="9">
    <source>
        <dbReference type="ARBA" id="ARBA00034881"/>
    </source>
</evidence>
<evidence type="ECO:0000256" key="3">
    <source>
        <dbReference type="ARBA" id="ARBA00022552"/>
    </source>
</evidence>
<dbReference type="InterPro" id="IPR047182">
    <property type="entry name" value="MRM1"/>
</dbReference>
<keyword evidence="4 12" id="KW-0489">Methyltransferase</keyword>
<keyword evidence="8" id="KW-0496">Mitochondrion</keyword>
<dbReference type="SUPFAM" id="SSF75217">
    <property type="entry name" value="alpha/beta knot"/>
    <property type="match status" value="1"/>
</dbReference>
<organism evidence="11 12">
    <name type="scientific">Aplysia californica</name>
    <name type="common">California sea hare</name>
    <dbReference type="NCBI Taxonomy" id="6500"/>
    <lineage>
        <taxon>Eukaryota</taxon>
        <taxon>Metazoa</taxon>
        <taxon>Spiralia</taxon>
        <taxon>Lophotrochozoa</taxon>
        <taxon>Mollusca</taxon>
        <taxon>Gastropoda</taxon>
        <taxon>Heterobranchia</taxon>
        <taxon>Euthyneura</taxon>
        <taxon>Tectipleura</taxon>
        <taxon>Aplysiida</taxon>
        <taxon>Aplysioidea</taxon>
        <taxon>Aplysiidae</taxon>
        <taxon>Aplysia</taxon>
    </lineage>
</organism>
<dbReference type="GO" id="GO:0008168">
    <property type="term" value="F:methyltransferase activity"/>
    <property type="evidence" value="ECO:0007669"/>
    <property type="project" value="UniProtKB-KW"/>
</dbReference>
<evidence type="ECO:0000256" key="7">
    <source>
        <dbReference type="ARBA" id="ARBA00022946"/>
    </source>
</evidence>
<evidence type="ECO:0000313" key="13">
    <source>
        <dbReference type="RefSeq" id="XP_012935473.1"/>
    </source>
</evidence>
<name>A0ABM0JHS1_APLCA</name>
<evidence type="ECO:0000256" key="8">
    <source>
        <dbReference type="ARBA" id="ARBA00023128"/>
    </source>
</evidence>
<dbReference type="InterPro" id="IPR013123">
    <property type="entry name" value="SpoU_subst-bd"/>
</dbReference>
<dbReference type="SUPFAM" id="SSF55315">
    <property type="entry name" value="L30e-like"/>
    <property type="match status" value="1"/>
</dbReference>
<dbReference type="PANTHER" id="PTHR46103:SF1">
    <property type="entry name" value="RRNA METHYLTRANSFERASE 1, MITOCHONDRIAL"/>
    <property type="match status" value="1"/>
</dbReference>
<dbReference type="Proteomes" id="UP000694888">
    <property type="component" value="Unplaced"/>
</dbReference>
<dbReference type="GeneID" id="101859772"/>
<dbReference type="Pfam" id="PF08032">
    <property type="entry name" value="SpoU_sub_bind"/>
    <property type="match status" value="1"/>
</dbReference>
<dbReference type="SMART" id="SM00967">
    <property type="entry name" value="SpoU_sub_bind"/>
    <property type="match status" value="1"/>
</dbReference>
<proteinExistence type="inferred from homology"/>
<dbReference type="InterPro" id="IPR001537">
    <property type="entry name" value="SpoU_MeTrfase"/>
</dbReference>
<dbReference type="GO" id="GO:0032259">
    <property type="term" value="P:methylation"/>
    <property type="evidence" value="ECO:0007669"/>
    <property type="project" value="UniProtKB-KW"/>
</dbReference>
<comment type="similarity">
    <text evidence="2">Belongs to the class IV-like SAM-binding methyltransferase superfamily. RNA methyltransferase TrmH family.</text>
</comment>
<dbReference type="RefSeq" id="XP_035824513.1">
    <property type="nucleotide sequence ID" value="XM_035968620.1"/>
</dbReference>
<dbReference type="RefSeq" id="XP_012935473.1">
    <property type="nucleotide sequence ID" value="XM_013080019.2"/>
</dbReference>
<keyword evidence="11" id="KW-1185">Reference proteome</keyword>
<evidence type="ECO:0000259" key="10">
    <source>
        <dbReference type="SMART" id="SM00967"/>
    </source>
</evidence>
<protein>
    <recommendedName>
        <fullName evidence="9">rRNA methyltransferase 1, mitochondrial</fullName>
    </recommendedName>
</protein>
<dbReference type="Pfam" id="PF00588">
    <property type="entry name" value="SpoU_methylase"/>
    <property type="match status" value="1"/>
</dbReference>
<evidence type="ECO:0000256" key="2">
    <source>
        <dbReference type="ARBA" id="ARBA00007228"/>
    </source>
</evidence>
<dbReference type="InterPro" id="IPR047261">
    <property type="entry name" value="MRM1_MeTrfase_dom"/>
</dbReference>
<feature type="domain" description="RNA 2-O ribose methyltransferase substrate binding" evidence="10">
    <location>
        <begin position="60"/>
        <end position="137"/>
    </location>
</feature>
<comment type="subcellular location">
    <subcellularLocation>
        <location evidence="1">Mitochondrion</location>
    </subcellularLocation>
</comment>
<evidence type="ECO:0000313" key="14">
    <source>
        <dbReference type="RefSeq" id="XP_035824513.1"/>
    </source>
</evidence>
<keyword evidence="7" id="KW-0809">Transit peptide</keyword>
<keyword evidence="5" id="KW-0808">Transferase</keyword>
<dbReference type="Gene3D" id="3.30.1330.30">
    <property type="match status" value="1"/>
</dbReference>
<evidence type="ECO:0000256" key="4">
    <source>
        <dbReference type="ARBA" id="ARBA00022603"/>
    </source>
</evidence>
<dbReference type="InterPro" id="IPR029064">
    <property type="entry name" value="Ribosomal_eL30-like_sf"/>
</dbReference>
<evidence type="ECO:0000256" key="6">
    <source>
        <dbReference type="ARBA" id="ARBA00022691"/>
    </source>
</evidence>